<feature type="region of interest" description="Disordered" evidence="1">
    <location>
        <begin position="25"/>
        <end position="59"/>
    </location>
</feature>
<evidence type="ECO:0008006" key="5">
    <source>
        <dbReference type="Google" id="ProtNLM"/>
    </source>
</evidence>
<name>A0A9Q3GPD1_9BASI</name>
<organism evidence="3 4">
    <name type="scientific">Austropuccinia psidii MF-1</name>
    <dbReference type="NCBI Taxonomy" id="1389203"/>
    <lineage>
        <taxon>Eukaryota</taxon>
        <taxon>Fungi</taxon>
        <taxon>Dikarya</taxon>
        <taxon>Basidiomycota</taxon>
        <taxon>Pucciniomycotina</taxon>
        <taxon>Pucciniomycetes</taxon>
        <taxon>Pucciniales</taxon>
        <taxon>Sphaerophragmiaceae</taxon>
        <taxon>Austropuccinia</taxon>
    </lineage>
</organism>
<reference evidence="3" key="1">
    <citation type="submission" date="2021-03" db="EMBL/GenBank/DDBJ databases">
        <title>Draft genome sequence of rust myrtle Austropuccinia psidii MF-1, a brazilian biotype.</title>
        <authorList>
            <person name="Quecine M.C."/>
            <person name="Pachon D.M.R."/>
            <person name="Bonatelli M.L."/>
            <person name="Correr F.H."/>
            <person name="Franceschini L.M."/>
            <person name="Leite T.F."/>
            <person name="Margarido G.R.A."/>
            <person name="Almeida C.A."/>
            <person name="Ferrarezi J.A."/>
            <person name="Labate C.A."/>
        </authorList>
    </citation>
    <scope>NUCLEOTIDE SEQUENCE</scope>
    <source>
        <strain evidence="3">MF-1</strain>
    </source>
</reference>
<feature type="region of interest" description="Disordered" evidence="1">
    <location>
        <begin position="154"/>
        <end position="180"/>
    </location>
</feature>
<sequence>MRSLSLVLATVCLLVPGLIAHEASESTTKVGAESAHEDTTKAANNSDHHGSQASHDSSTEPFTCKMYSDANTTHANIVCKKGCTGGVVINNCTLVGNKGETPSQQTCTITYGKNVGRETTCQNEKGVYSCFGQPTGNATCSGCEKVNGTDSASNSTGLTPSSNASATSPPTSPASTSSAAAKAGTTSTSASASMFAVSSHQLLCACLLGLVLSVL</sequence>
<comment type="caution">
    <text evidence="3">The sequence shown here is derived from an EMBL/GenBank/DDBJ whole genome shotgun (WGS) entry which is preliminary data.</text>
</comment>
<feature type="chain" id="PRO_5040120816" description="Secreted protein" evidence="2">
    <location>
        <begin position="21"/>
        <end position="215"/>
    </location>
</feature>
<evidence type="ECO:0000256" key="1">
    <source>
        <dbReference type="SAM" id="MobiDB-lite"/>
    </source>
</evidence>
<evidence type="ECO:0000256" key="2">
    <source>
        <dbReference type="SAM" id="SignalP"/>
    </source>
</evidence>
<keyword evidence="4" id="KW-1185">Reference proteome</keyword>
<evidence type="ECO:0000313" key="4">
    <source>
        <dbReference type="Proteomes" id="UP000765509"/>
    </source>
</evidence>
<feature type="compositionally biased region" description="Low complexity" evidence="1">
    <location>
        <begin position="159"/>
        <end position="180"/>
    </location>
</feature>
<dbReference type="AlphaFoldDB" id="A0A9Q3GPD1"/>
<evidence type="ECO:0000313" key="3">
    <source>
        <dbReference type="EMBL" id="MBW0475088.1"/>
    </source>
</evidence>
<keyword evidence="2" id="KW-0732">Signal</keyword>
<proteinExistence type="predicted"/>
<gene>
    <name evidence="3" type="ORF">O181_014803</name>
</gene>
<dbReference type="OrthoDB" id="2518327at2759"/>
<dbReference type="Proteomes" id="UP000765509">
    <property type="component" value="Unassembled WGS sequence"/>
</dbReference>
<feature type="compositionally biased region" description="Basic and acidic residues" evidence="1">
    <location>
        <begin position="34"/>
        <end position="50"/>
    </location>
</feature>
<dbReference type="EMBL" id="AVOT02003985">
    <property type="protein sequence ID" value="MBW0475088.1"/>
    <property type="molecule type" value="Genomic_DNA"/>
</dbReference>
<feature type="signal peptide" evidence="2">
    <location>
        <begin position="1"/>
        <end position="20"/>
    </location>
</feature>
<protein>
    <recommendedName>
        <fullName evidence="5">Secreted protein</fullName>
    </recommendedName>
</protein>
<accession>A0A9Q3GPD1</accession>